<gene>
    <name evidence="1" type="ORF">EYC84_006672</name>
</gene>
<name>A0A5M9K7W0_MONFR</name>
<keyword evidence="2" id="KW-1185">Reference proteome</keyword>
<reference evidence="1 2" key="1">
    <citation type="submission" date="2019-06" db="EMBL/GenBank/DDBJ databases">
        <title>Genome Sequence of the Brown Rot Fungal Pathogen Monilinia fructicola.</title>
        <authorList>
            <person name="De Miccolis Angelini R.M."/>
            <person name="Landi L."/>
            <person name="Abate D."/>
            <person name="Pollastro S."/>
            <person name="Romanazzi G."/>
            <person name="Faretra F."/>
        </authorList>
    </citation>
    <scope>NUCLEOTIDE SEQUENCE [LARGE SCALE GENOMIC DNA]</scope>
    <source>
        <strain evidence="1 2">Mfrc123</strain>
    </source>
</reference>
<evidence type="ECO:0000313" key="2">
    <source>
        <dbReference type="Proteomes" id="UP000322873"/>
    </source>
</evidence>
<dbReference type="EMBL" id="VICG01000001">
    <property type="protein sequence ID" value="KAA8576569.1"/>
    <property type="molecule type" value="Genomic_DNA"/>
</dbReference>
<accession>A0A5M9K7W0</accession>
<dbReference type="Proteomes" id="UP000322873">
    <property type="component" value="Unassembled WGS sequence"/>
</dbReference>
<proteinExistence type="predicted"/>
<comment type="caution">
    <text evidence="1">The sequence shown here is derived from an EMBL/GenBank/DDBJ whole genome shotgun (WGS) entry which is preliminary data.</text>
</comment>
<dbReference type="AlphaFoldDB" id="A0A5M9K7W0"/>
<evidence type="ECO:0000313" key="1">
    <source>
        <dbReference type="EMBL" id="KAA8576569.1"/>
    </source>
</evidence>
<dbReference type="VEuPathDB" id="FungiDB:MFRU_014g02410"/>
<organism evidence="1 2">
    <name type="scientific">Monilinia fructicola</name>
    <name type="common">Brown rot fungus</name>
    <name type="synonym">Ciboria fructicola</name>
    <dbReference type="NCBI Taxonomy" id="38448"/>
    <lineage>
        <taxon>Eukaryota</taxon>
        <taxon>Fungi</taxon>
        <taxon>Dikarya</taxon>
        <taxon>Ascomycota</taxon>
        <taxon>Pezizomycotina</taxon>
        <taxon>Leotiomycetes</taxon>
        <taxon>Helotiales</taxon>
        <taxon>Sclerotiniaceae</taxon>
        <taxon>Monilinia</taxon>
    </lineage>
</organism>
<protein>
    <submittedName>
        <fullName evidence="1">Uncharacterized protein</fullName>
    </submittedName>
</protein>
<sequence>MGLTLNMDNLHAPTVLSGPTSGTAANNGMQTDGLTFEELRSLKYNTEAELEALSGVLDSAGHKSSHKSLC</sequence>